<dbReference type="RefSeq" id="WP_191838935.1">
    <property type="nucleotide sequence ID" value="NZ_BAAALB010000008.1"/>
</dbReference>
<accession>A0A8J3NR30</accession>
<organism evidence="2 3">
    <name type="scientific">Catellatospora chokoriensis</name>
    <dbReference type="NCBI Taxonomy" id="310353"/>
    <lineage>
        <taxon>Bacteria</taxon>
        <taxon>Bacillati</taxon>
        <taxon>Actinomycetota</taxon>
        <taxon>Actinomycetes</taxon>
        <taxon>Micromonosporales</taxon>
        <taxon>Micromonosporaceae</taxon>
        <taxon>Catellatospora</taxon>
    </lineage>
</organism>
<reference evidence="2 3" key="1">
    <citation type="submission" date="2021-01" db="EMBL/GenBank/DDBJ databases">
        <title>Whole genome shotgun sequence of Catellatospora chokoriensis NBRC 107358.</title>
        <authorList>
            <person name="Komaki H."/>
            <person name="Tamura T."/>
        </authorList>
    </citation>
    <scope>NUCLEOTIDE SEQUENCE [LARGE SCALE GENOMIC DNA]</scope>
    <source>
        <strain evidence="2 3">NBRC 107358</strain>
    </source>
</reference>
<protein>
    <submittedName>
        <fullName evidence="2">Uncharacterized protein</fullName>
    </submittedName>
</protein>
<sequence length="62" mass="6687">MITLYAYATARLHGLRERIRQLPDDGYSTETILVTALLVALALGAVAIIAAKVYAKINATNL</sequence>
<dbReference type="Proteomes" id="UP000619293">
    <property type="component" value="Unassembled WGS sequence"/>
</dbReference>
<evidence type="ECO:0000313" key="2">
    <source>
        <dbReference type="EMBL" id="GIF89787.1"/>
    </source>
</evidence>
<keyword evidence="3" id="KW-1185">Reference proteome</keyword>
<comment type="caution">
    <text evidence="2">The sequence shown here is derived from an EMBL/GenBank/DDBJ whole genome shotgun (WGS) entry which is preliminary data.</text>
</comment>
<evidence type="ECO:0000256" key="1">
    <source>
        <dbReference type="SAM" id="Phobius"/>
    </source>
</evidence>
<dbReference type="AlphaFoldDB" id="A0A8J3NR30"/>
<gene>
    <name evidence="2" type="ORF">Cch02nite_32310</name>
</gene>
<keyword evidence="1" id="KW-1133">Transmembrane helix</keyword>
<name>A0A8J3NR30_9ACTN</name>
<feature type="transmembrane region" description="Helical" evidence="1">
    <location>
        <begin position="32"/>
        <end position="55"/>
    </location>
</feature>
<keyword evidence="1" id="KW-0812">Transmembrane</keyword>
<keyword evidence="1" id="KW-0472">Membrane</keyword>
<proteinExistence type="predicted"/>
<dbReference type="EMBL" id="BONG01000018">
    <property type="protein sequence ID" value="GIF89787.1"/>
    <property type="molecule type" value="Genomic_DNA"/>
</dbReference>
<evidence type="ECO:0000313" key="3">
    <source>
        <dbReference type="Proteomes" id="UP000619293"/>
    </source>
</evidence>